<evidence type="ECO:0000313" key="1">
    <source>
        <dbReference type="EMBL" id="KMW68807.1"/>
    </source>
</evidence>
<organism evidence="1">
    <name type="scientific">Ajellomyces dermatitidis (strain ATCC 18188 / CBS 674.68)</name>
    <name type="common">Blastomyces dermatitidis</name>
    <dbReference type="NCBI Taxonomy" id="653446"/>
    <lineage>
        <taxon>Eukaryota</taxon>
        <taxon>Fungi</taxon>
        <taxon>Dikarya</taxon>
        <taxon>Ascomycota</taxon>
        <taxon>Pezizomycotina</taxon>
        <taxon>Eurotiomycetes</taxon>
        <taxon>Eurotiomycetidae</taxon>
        <taxon>Onygenales</taxon>
        <taxon>Ajellomycetaceae</taxon>
        <taxon>Blastomyces</taxon>
    </lineage>
</organism>
<accession>A0A0J9ERY7</accession>
<name>A0A0J9ERY7_AJEDA</name>
<dbReference type="AlphaFoldDB" id="A0A0J9ERY7"/>
<dbReference type="EMBL" id="GG749512">
    <property type="protein sequence ID" value="KMW68807.1"/>
    <property type="molecule type" value="Genomic_DNA"/>
</dbReference>
<dbReference type="Proteomes" id="UP000007802">
    <property type="component" value="Unassembled WGS sequence"/>
</dbReference>
<proteinExistence type="predicted"/>
<gene>
    <name evidence="1" type="ORF">BDDG_13042</name>
</gene>
<reference evidence="1" key="1">
    <citation type="submission" date="2010-03" db="EMBL/GenBank/DDBJ databases">
        <title>Annotation of Blastomyces dermatitidis strain ATCC 18188.</title>
        <authorList>
            <consortium name="The Broad Institute Genome Sequencing Platform"/>
            <consortium name="Broad Institute Genome Sequencing Center for Infectious Disease."/>
            <person name="Cuomo C."/>
            <person name="Klein B."/>
            <person name="Sullivan T."/>
            <person name="Heitman J."/>
            <person name="Young S."/>
            <person name="Zeng Q."/>
            <person name="Gargeya S."/>
            <person name="Alvarado L."/>
            <person name="Berlin A.M."/>
            <person name="Chapman S.B."/>
            <person name="Chen Z."/>
            <person name="Freedman E."/>
            <person name="Gellesch M."/>
            <person name="Goldberg J."/>
            <person name="Griggs A."/>
            <person name="Gujja S."/>
            <person name="Heilman E."/>
            <person name="Heiman D."/>
            <person name="Howarth C."/>
            <person name="Mehta T."/>
            <person name="Neiman D."/>
            <person name="Pearson M."/>
            <person name="Roberts A."/>
            <person name="Saif S."/>
            <person name="Shea T."/>
            <person name="Shenoy N."/>
            <person name="Sisk P."/>
            <person name="Stolte C."/>
            <person name="Sykes S."/>
            <person name="White J."/>
            <person name="Yandava C."/>
            <person name="Haas B."/>
            <person name="Nusbaum C."/>
            <person name="Birren B."/>
        </authorList>
    </citation>
    <scope>NUCLEOTIDE SEQUENCE</scope>
    <source>
        <strain evidence="1">ATCC 18188</strain>
    </source>
</reference>
<protein>
    <submittedName>
        <fullName evidence="1">Uncharacterized protein</fullName>
    </submittedName>
</protein>
<sequence>MQNLPEGLLEAVRKAAETTEPESKLCTHMRILNKIEALHTQWQAKTEAKQQLAFTVDQAFTMKSFTDAIAIINKNRENQILGLQQEIECLCRQATTPNLEVSLQLFTTSPGAYTPSETAVQNENLSMGYIKLGDLLKPPSFNGDRKNDAAISWLSQMQSYYQIKCELTDRQSTEFQQVLRSAVFLHRKAKSL</sequence>